<evidence type="ECO:0000313" key="1">
    <source>
        <dbReference type="EMBL" id="KAG5582874.1"/>
    </source>
</evidence>
<protein>
    <submittedName>
        <fullName evidence="1">Uncharacterized protein</fullName>
    </submittedName>
</protein>
<dbReference type="Proteomes" id="UP000824120">
    <property type="component" value="Chromosome 10"/>
</dbReference>
<proteinExistence type="predicted"/>
<gene>
    <name evidence="1" type="ORF">H5410_053501</name>
</gene>
<evidence type="ECO:0000313" key="2">
    <source>
        <dbReference type="Proteomes" id="UP000824120"/>
    </source>
</evidence>
<keyword evidence="2" id="KW-1185">Reference proteome</keyword>
<comment type="caution">
    <text evidence="1">The sequence shown here is derived from an EMBL/GenBank/DDBJ whole genome shotgun (WGS) entry which is preliminary data.</text>
</comment>
<sequence>MQSWVRTGLNLYVNSRISDYSRNSQKSHLCRALTSVAEKDLLLPEWDVSDSMKVTLVVERLELA</sequence>
<reference evidence="1 2" key="1">
    <citation type="submission" date="2020-09" db="EMBL/GenBank/DDBJ databases">
        <title>De no assembly of potato wild relative species, Solanum commersonii.</title>
        <authorList>
            <person name="Cho K."/>
        </authorList>
    </citation>
    <scope>NUCLEOTIDE SEQUENCE [LARGE SCALE GENOMIC DNA]</scope>
    <source>
        <strain evidence="1">LZ3.2</strain>
        <tissue evidence="1">Leaf</tissue>
    </source>
</reference>
<dbReference type="AlphaFoldDB" id="A0A9J5X4N2"/>
<organism evidence="1 2">
    <name type="scientific">Solanum commersonii</name>
    <name type="common">Commerson's wild potato</name>
    <name type="synonym">Commerson's nightshade</name>
    <dbReference type="NCBI Taxonomy" id="4109"/>
    <lineage>
        <taxon>Eukaryota</taxon>
        <taxon>Viridiplantae</taxon>
        <taxon>Streptophyta</taxon>
        <taxon>Embryophyta</taxon>
        <taxon>Tracheophyta</taxon>
        <taxon>Spermatophyta</taxon>
        <taxon>Magnoliopsida</taxon>
        <taxon>eudicotyledons</taxon>
        <taxon>Gunneridae</taxon>
        <taxon>Pentapetalae</taxon>
        <taxon>asterids</taxon>
        <taxon>lamiids</taxon>
        <taxon>Solanales</taxon>
        <taxon>Solanaceae</taxon>
        <taxon>Solanoideae</taxon>
        <taxon>Solaneae</taxon>
        <taxon>Solanum</taxon>
    </lineage>
</organism>
<dbReference type="EMBL" id="JACXVP010000010">
    <property type="protein sequence ID" value="KAG5582874.1"/>
    <property type="molecule type" value="Genomic_DNA"/>
</dbReference>
<name>A0A9J5X4N2_SOLCO</name>
<accession>A0A9J5X4N2</accession>